<organism evidence="10 11">
    <name type="scientific">Liquorilactobacillus ghanensis DSM 18630</name>
    <dbReference type="NCBI Taxonomy" id="1423750"/>
    <lineage>
        <taxon>Bacteria</taxon>
        <taxon>Bacillati</taxon>
        <taxon>Bacillota</taxon>
        <taxon>Bacilli</taxon>
        <taxon>Lactobacillales</taxon>
        <taxon>Lactobacillaceae</taxon>
        <taxon>Liquorilactobacillus</taxon>
    </lineage>
</organism>
<evidence type="ECO:0000256" key="7">
    <source>
        <dbReference type="PROSITE-ProRule" id="PRU01091"/>
    </source>
</evidence>
<dbReference type="Gene3D" id="6.10.250.690">
    <property type="match status" value="1"/>
</dbReference>
<dbReference type="SMART" id="SM00448">
    <property type="entry name" value="REC"/>
    <property type="match status" value="1"/>
</dbReference>
<dbReference type="AlphaFoldDB" id="A0A0R1VX04"/>
<keyword evidence="5" id="KW-0804">Transcription</keyword>
<dbReference type="PROSITE" id="PS51755">
    <property type="entry name" value="OMPR_PHOB"/>
    <property type="match status" value="1"/>
</dbReference>
<dbReference type="Pfam" id="PF00072">
    <property type="entry name" value="Response_reg"/>
    <property type="match status" value="1"/>
</dbReference>
<dbReference type="GO" id="GO:0006355">
    <property type="term" value="P:regulation of DNA-templated transcription"/>
    <property type="evidence" value="ECO:0007669"/>
    <property type="project" value="InterPro"/>
</dbReference>
<feature type="domain" description="Response regulatory" evidence="8">
    <location>
        <begin position="1"/>
        <end position="110"/>
    </location>
</feature>
<dbReference type="GO" id="GO:0032993">
    <property type="term" value="C:protein-DNA complex"/>
    <property type="evidence" value="ECO:0007669"/>
    <property type="project" value="TreeGrafter"/>
</dbReference>
<dbReference type="InterPro" id="IPR001867">
    <property type="entry name" value="OmpR/PhoB-type_DNA-bd"/>
</dbReference>
<keyword evidence="3" id="KW-0805">Transcription regulation</keyword>
<dbReference type="STRING" id="1423750.FC89_GL001092"/>
<evidence type="ECO:0000259" key="9">
    <source>
        <dbReference type="PROSITE" id="PS51755"/>
    </source>
</evidence>
<comment type="caution">
    <text evidence="10">The sequence shown here is derived from an EMBL/GenBank/DDBJ whole genome shotgun (WGS) entry which is preliminary data.</text>
</comment>
<dbReference type="GO" id="GO:0000156">
    <property type="term" value="F:phosphorelay response regulator activity"/>
    <property type="evidence" value="ECO:0007669"/>
    <property type="project" value="TreeGrafter"/>
</dbReference>
<dbReference type="InterPro" id="IPR036388">
    <property type="entry name" value="WH-like_DNA-bd_sf"/>
</dbReference>
<gene>
    <name evidence="10" type="ORF">FC89_GL001092</name>
</gene>
<evidence type="ECO:0000256" key="4">
    <source>
        <dbReference type="ARBA" id="ARBA00023125"/>
    </source>
</evidence>
<dbReference type="InterPro" id="IPR039420">
    <property type="entry name" value="WalR-like"/>
</dbReference>
<keyword evidence="2" id="KW-0902">Two-component regulatory system</keyword>
<evidence type="ECO:0000256" key="6">
    <source>
        <dbReference type="PROSITE-ProRule" id="PRU00169"/>
    </source>
</evidence>
<name>A0A0R1VX04_9LACO</name>
<evidence type="ECO:0000259" key="8">
    <source>
        <dbReference type="PROSITE" id="PS50110"/>
    </source>
</evidence>
<dbReference type="InterPro" id="IPR001789">
    <property type="entry name" value="Sig_transdc_resp-reg_receiver"/>
</dbReference>
<dbReference type="GO" id="GO:0005829">
    <property type="term" value="C:cytosol"/>
    <property type="evidence" value="ECO:0007669"/>
    <property type="project" value="TreeGrafter"/>
</dbReference>
<protein>
    <submittedName>
        <fullName evidence="10">Kdp operon transcriptional regulatory protein(KdpE)</fullName>
    </submittedName>
</protein>
<dbReference type="PANTHER" id="PTHR48111:SF50">
    <property type="entry name" value="KDP OPERON TRANSCRIPTIONAL REGULATORY PROTEIN KDPE"/>
    <property type="match status" value="1"/>
</dbReference>
<feature type="DNA-binding region" description="OmpR/PhoB-type" evidence="7">
    <location>
        <begin position="125"/>
        <end position="223"/>
    </location>
</feature>
<dbReference type="SMART" id="SM00862">
    <property type="entry name" value="Trans_reg_C"/>
    <property type="match status" value="1"/>
</dbReference>
<dbReference type="Gene3D" id="1.10.10.10">
    <property type="entry name" value="Winged helix-like DNA-binding domain superfamily/Winged helix DNA-binding domain"/>
    <property type="match status" value="1"/>
</dbReference>
<dbReference type="CDD" id="cd00383">
    <property type="entry name" value="trans_reg_C"/>
    <property type="match status" value="1"/>
</dbReference>
<evidence type="ECO:0000313" key="10">
    <source>
        <dbReference type="EMBL" id="KRM06220.1"/>
    </source>
</evidence>
<evidence type="ECO:0000313" key="11">
    <source>
        <dbReference type="Proteomes" id="UP000051451"/>
    </source>
</evidence>
<sequence length="228" mass="26303">MEDDPEIARLIEITLRAEKYDYEHAVNGRETFSLLGIFKPELLLLDLMLPDIDGVDIIKKVRKTSRIPIIIVSAREEDSDKVGALDAGADDYLVKPFSVEELLARIRVALRRISYEQENEQVPAQKYYYNGDLLIDYARQTVLIKNQAVHLTPTEYKVLCLLAQNASRVLTHHYLLKKAWGEEMFEDNSSLRVTIATLRKKIECTGKFHYIKTHIGIGYQMLQYKRSS</sequence>
<dbReference type="PATRIC" id="fig|1423750.3.peg.1117"/>
<reference evidence="10 11" key="1">
    <citation type="journal article" date="2015" name="Genome Announc.">
        <title>Expanding the biotechnology potential of lactobacilli through comparative genomics of 213 strains and associated genera.</title>
        <authorList>
            <person name="Sun Z."/>
            <person name="Harris H.M."/>
            <person name="McCann A."/>
            <person name="Guo C."/>
            <person name="Argimon S."/>
            <person name="Zhang W."/>
            <person name="Yang X."/>
            <person name="Jeffery I.B."/>
            <person name="Cooney J.C."/>
            <person name="Kagawa T.F."/>
            <person name="Liu W."/>
            <person name="Song Y."/>
            <person name="Salvetti E."/>
            <person name="Wrobel A."/>
            <person name="Rasinkangas P."/>
            <person name="Parkhill J."/>
            <person name="Rea M.C."/>
            <person name="O'Sullivan O."/>
            <person name="Ritari J."/>
            <person name="Douillard F.P."/>
            <person name="Paul Ross R."/>
            <person name="Yang R."/>
            <person name="Briner A.E."/>
            <person name="Felis G.E."/>
            <person name="de Vos W.M."/>
            <person name="Barrangou R."/>
            <person name="Klaenhammer T.R."/>
            <person name="Caufield P.W."/>
            <person name="Cui Y."/>
            <person name="Zhang H."/>
            <person name="O'Toole P.W."/>
        </authorList>
    </citation>
    <scope>NUCLEOTIDE SEQUENCE [LARGE SCALE GENOMIC DNA]</scope>
    <source>
        <strain evidence="10 11">DSM 18630</strain>
    </source>
</reference>
<dbReference type="EMBL" id="AZGB01000016">
    <property type="protein sequence ID" value="KRM06220.1"/>
    <property type="molecule type" value="Genomic_DNA"/>
</dbReference>
<dbReference type="InterPro" id="IPR011006">
    <property type="entry name" value="CheY-like_superfamily"/>
</dbReference>
<evidence type="ECO:0000256" key="3">
    <source>
        <dbReference type="ARBA" id="ARBA00023015"/>
    </source>
</evidence>
<dbReference type="Gene3D" id="3.40.50.2300">
    <property type="match status" value="1"/>
</dbReference>
<evidence type="ECO:0000256" key="5">
    <source>
        <dbReference type="ARBA" id="ARBA00023163"/>
    </source>
</evidence>
<dbReference type="PROSITE" id="PS50110">
    <property type="entry name" value="RESPONSE_REGULATORY"/>
    <property type="match status" value="1"/>
</dbReference>
<evidence type="ECO:0000256" key="2">
    <source>
        <dbReference type="ARBA" id="ARBA00023012"/>
    </source>
</evidence>
<feature type="domain" description="OmpR/PhoB-type" evidence="9">
    <location>
        <begin position="125"/>
        <end position="223"/>
    </location>
</feature>
<dbReference type="SUPFAM" id="SSF52172">
    <property type="entry name" value="CheY-like"/>
    <property type="match status" value="1"/>
</dbReference>
<feature type="modified residue" description="4-aspartylphosphate" evidence="6">
    <location>
        <position position="46"/>
    </location>
</feature>
<dbReference type="PANTHER" id="PTHR48111">
    <property type="entry name" value="REGULATOR OF RPOS"/>
    <property type="match status" value="1"/>
</dbReference>
<keyword evidence="4 7" id="KW-0238">DNA-binding</keyword>
<accession>A0A0R1VX04</accession>
<dbReference type="Pfam" id="PF00486">
    <property type="entry name" value="Trans_reg_C"/>
    <property type="match status" value="1"/>
</dbReference>
<dbReference type="Proteomes" id="UP000051451">
    <property type="component" value="Unassembled WGS sequence"/>
</dbReference>
<keyword evidence="11" id="KW-1185">Reference proteome</keyword>
<evidence type="ECO:0000256" key="1">
    <source>
        <dbReference type="ARBA" id="ARBA00022553"/>
    </source>
</evidence>
<keyword evidence="1 6" id="KW-0597">Phosphoprotein</keyword>
<dbReference type="GO" id="GO:0000976">
    <property type="term" value="F:transcription cis-regulatory region binding"/>
    <property type="evidence" value="ECO:0007669"/>
    <property type="project" value="TreeGrafter"/>
</dbReference>
<proteinExistence type="predicted"/>